<name>A0AAN7TRH0_9MYCE</name>
<reference evidence="1 2" key="1">
    <citation type="submission" date="2023-11" db="EMBL/GenBank/DDBJ databases">
        <title>Dfirmibasis_genome.</title>
        <authorList>
            <person name="Edelbroek B."/>
            <person name="Kjellin J."/>
            <person name="Jerlstrom-Hultqvist J."/>
            <person name="Soderbom F."/>
        </authorList>
    </citation>
    <scope>NUCLEOTIDE SEQUENCE [LARGE SCALE GENOMIC DNA]</scope>
    <source>
        <strain evidence="1 2">TNS-C-14</strain>
    </source>
</reference>
<organism evidence="1 2">
    <name type="scientific">Dictyostelium firmibasis</name>
    <dbReference type="NCBI Taxonomy" id="79012"/>
    <lineage>
        <taxon>Eukaryota</taxon>
        <taxon>Amoebozoa</taxon>
        <taxon>Evosea</taxon>
        <taxon>Eumycetozoa</taxon>
        <taxon>Dictyostelia</taxon>
        <taxon>Dictyosteliales</taxon>
        <taxon>Dictyosteliaceae</taxon>
        <taxon>Dictyostelium</taxon>
    </lineage>
</organism>
<evidence type="ECO:0000313" key="1">
    <source>
        <dbReference type="EMBL" id="KAK5579017.1"/>
    </source>
</evidence>
<dbReference type="AlphaFoldDB" id="A0AAN7TRH0"/>
<dbReference type="EMBL" id="JAVFKY010000003">
    <property type="protein sequence ID" value="KAK5579017.1"/>
    <property type="molecule type" value="Genomic_DNA"/>
</dbReference>
<sequence>MNQLKSHSISNYINEEGVELELGTTKHLVTTYRKNSRTSSGNFGNNFTKAGNSGEDQLLFLDSLIIIHIGRSDDLLTQAHSLLTIYQFQIKILIILKIYLIYIKACIIPANKISYFKDLKKLIDQNKLDVNSLVALLKTVHIDISHKNNVSFLSFAATISPSIFKNEFNISNIVGVEAFRKAKEFDKYRNSVLIIPFENDNGSSKSQTLMFLKTDKYVKKCFTVSDSGQIGDNKQFNEVITLFNIIFTMIDLFDFFNDGKIQDHKANIDFGVLGKEVYDLAQRLDNLEHMVYELYAGLNRYLQDPKSFNQPPLSPPQYNLPSQDVLPKSLNDFMPKQWEKTQDYSISTFATISLFNFYSQSHSNTNSDVHYLMNQ</sequence>
<gene>
    <name evidence="1" type="ORF">RB653_008694</name>
</gene>
<protein>
    <submittedName>
        <fullName evidence="1">Uncharacterized protein</fullName>
    </submittedName>
</protein>
<comment type="caution">
    <text evidence="1">The sequence shown here is derived from an EMBL/GenBank/DDBJ whole genome shotgun (WGS) entry which is preliminary data.</text>
</comment>
<evidence type="ECO:0000313" key="2">
    <source>
        <dbReference type="Proteomes" id="UP001344447"/>
    </source>
</evidence>
<proteinExistence type="predicted"/>
<accession>A0AAN7TRH0</accession>
<keyword evidence="2" id="KW-1185">Reference proteome</keyword>
<dbReference type="Proteomes" id="UP001344447">
    <property type="component" value="Unassembled WGS sequence"/>
</dbReference>